<proteinExistence type="predicted"/>
<evidence type="ECO:0000259" key="2">
    <source>
        <dbReference type="PROSITE" id="PS50924"/>
    </source>
</evidence>
<dbReference type="OrthoDB" id="264015at2759"/>
<dbReference type="PROSITE" id="PS50924">
    <property type="entry name" value="MHYT"/>
    <property type="match status" value="1"/>
</dbReference>
<feature type="transmembrane region" description="Helical" evidence="1">
    <location>
        <begin position="20"/>
        <end position="42"/>
    </location>
</feature>
<keyword evidence="1" id="KW-0812">Transmembrane</keyword>
<evidence type="ECO:0000313" key="3">
    <source>
        <dbReference type="EMBL" id="OCK85333.1"/>
    </source>
</evidence>
<feature type="domain" description="MHYT" evidence="2">
    <location>
        <begin position="1"/>
        <end position="150"/>
    </location>
</feature>
<feature type="transmembrane region" description="Helical" evidence="1">
    <location>
        <begin position="54"/>
        <end position="76"/>
    </location>
</feature>
<dbReference type="InterPro" id="IPR005330">
    <property type="entry name" value="MHYT_dom"/>
</dbReference>
<dbReference type="EMBL" id="KV744820">
    <property type="protein sequence ID" value="OCK85333.1"/>
    <property type="molecule type" value="Genomic_DNA"/>
</dbReference>
<feature type="transmembrane region" description="Helical" evidence="1">
    <location>
        <begin position="125"/>
        <end position="143"/>
    </location>
</feature>
<accession>A0A8E2EKT8</accession>
<dbReference type="Proteomes" id="UP000250266">
    <property type="component" value="Unassembled WGS sequence"/>
</dbReference>
<keyword evidence="4" id="KW-1185">Reference proteome</keyword>
<organism evidence="3 4">
    <name type="scientific">Lepidopterella palustris CBS 459.81</name>
    <dbReference type="NCBI Taxonomy" id="1314670"/>
    <lineage>
        <taxon>Eukaryota</taxon>
        <taxon>Fungi</taxon>
        <taxon>Dikarya</taxon>
        <taxon>Ascomycota</taxon>
        <taxon>Pezizomycotina</taxon>
        <taxon>Dothideomycetes</taxon>
        <taxon>Pleosporomycetidae</taxon>
        <taxon>Mytilinidiales</taxon>
        <taxon>Argynnaceae</taxon>
        <taxon>Lepidopterella</taxon>
    </lineage>
</organism>
<keyword evidence="1" id="KW-0472">Membrane</keyword>
<dbReference type="PANTHER" id="PTHR35152:SF1">
    <property type="entry name" value="DOMAIN SIGNALLING PROTEIN, PUTATIVE (AFU_ORTHOLOGUE AFUA_5G11310)-RELATED"/>
    <property type="match status" value="1"/>
</dbReference>
<gene>
    <name evidence="3" type="ORF">K432DRAFT_377690</name>
</gene>
<keyword evidence="1" id="KW-1133">Transmembrane helix</keyword>
<dbReference type="AlphaFoldDB" id="A0A8E2EKT8"/>
<dbReference type="PANTHER" id="PTHR35152">
    <property type="entry name" value="DOMAIN SIGNALLING PROTEIN, PUTATIVE (AFU_ORTHOLOGUE AFUA_5G11310)-RELATED"/>
    <property type="match status" value="1"/>
</dbReference>
<evidence type="ECO:0000256" key="1">
    <source>
        <dbReference type="SAM" id="Phobius"/>
    </source>
</evidence>
<sequence length="176" mass="19598">MHFVGNRAIILGDGAREIQLYYNAGFTILSMILPIMFLFFGFSVAERFSQTKKSLYISLIVTGLAAGLAITAMHYIGNFGTTNYKLSNKVGFILGAAAIAIFACWFAFTLFFHQKEHWINTWWRRALIAGILAGTVSGMHWTASVGTTYQLRNYQHGSITSRNQNAIIAVVMVSEK</sequence>
<feature type="transmembrane region" description="Helical" evidence="1">
    <location>
        <begin position="91"/>
        <end position="113"/>
    </location>
</feature>
<protein>
    <recommendedName>
        <fullName evidence="2">MHYT domain-containing protein</fullName>
    </recommendedName>
</protein>
<evidence type="ECO:0000313" key="4">
    <source>
        <dbReference type="Proteomes" id="UP000250266"/>
    </source>
</evidence>
<name>A0A8E2EKT8_9PEZI</name>
<reference evidence="3 4" key="1">
    <citation type="journal article" date="2016" name="Nat. Commun.">
        <title>Ectomycorrhizal ecology is imprinted in the genome of the dominant symbiotic fungus Cenococcum geophilum.</title>
        <authorList>
            <consortium name="DOE Joint Genome Institute"/>
            <person name="Peter M."/>
            <person name="Kohler A."/>
            <person name="Ohm R.A."/>
            <person name="Kuo A."/>
            <person name="Krutzmann J."/>
            <person name="Morin E."/>
            <person name="Arend M."/>
            <person name="Barry K.W."/>
            <person name="Binder M."/>
            <person name="Choi C."/>
            <person name="Clum A."/>
            <person name="Copeland A."/>
            <person name="Grisel N."/>
            <person name="Haridas S."/>
            <person name="Kipfer T."/>
            <person name="LaButti K."/>
            <person name="Lindquist E."/>
            <person name="Lipzen A."/>
            <person name="Maire R."/>
            <person name="Meier B."/>
            <person name="Mihaltcheva S."/>
            <person name="Molinier V."/>
            <person name="Murat C."/>
            <person name="Poggeler S."/>
            <person name="Quandt C.A."/>
            <person name="Sperisen C."/>
            <person name="Tritt A."/>
            <person name="Tisserant E."/>
            <person name="Crous P.W."/>
            <person name="Henrissat B."/>
            <person name="Nehls U."/>
            <person name="Egli S."/>
            <person name="Spatafora J.W."/>
            <person name="Grigoriev I.V."/>
            <person name="Martin F.M."/>
        </authorList>
    </citation>
    <scope>NUCLEOTIDE SEQUENCE [LARGE SCALE GENOMIC DNA]</scope>
    <source>
        <strain evidence="3 4">CBS 459.81</strain>
    </source>
</reference>
<dbReference type="Pfam" id="PF03707">
    <property type="entry name" value="MHYT"/>
    <property type="match status" value="2"/>
</dbReference>